<protein>
    <submittedName>
        <fullName evidence="1">Uncharacterized protein</fullName>
    </submittedName>
</protein>
<gene>
    <name evidence="1" type="ORF">K2173_024252</name>
</gene>
<reference evidence="1 2" key="1">
    <citation type="submission" date="2021-09" db="EMBL/GenBank/DDBJ databases">
        <title>Genomic insights and catalytic innovation underlie evolution of tropane alkaloids biosynthesis.</title>
        <authorList>
            <person name="Wang Y.-J."/>
            <person name="Tian T."/>
            <person name="Huang J.-P."/>
            <person name="Huang S.-X."/>
        </authorList>
    </citation>
    <scope>NUCLEOTIDE SEQUENCE [LARGE SCALE GENOMIC DNA]</scope>
    <source>
        <strain evidence="1">KIB-2018</strain>
        <tissue evidence="1">Leaf</tissue>
    </source>
</reference>
<sequence length="104" mass="11345">MSDCPNSKTLFFYHFTEVLISSCSYSFGSAIASPRCLCDLGLLMVGLAFESVTGSCYPDAGIGVLYYTPHFSLLISYVESLKYESLTSCTRSCTNLVDFDMLAG</sequence>
<evidence type="ECO:0000313" key="1">
    <source>
        <dbReference type="EMBL" id="KAJ8900136.1"/>
    </source>
</evidence>
<accession>A0AAV8UF59</accession>
<dbReference type="Proteomes" id="UP001159364">
    <property type="component" value="Linkage Group LG08"/>
</dbReference>
<dbReference type="AlphaFoldDB" id="A0AAV8UF59"/>
<comment type="caution">
    <text evidence="1">The sequence shown here is derived from an EMBL/GenBank/DDBJ whole genome shotgun (WGS) entry which is preliminary data.</text>
</comment>
<dbReference type="EMBL" id="JAIWQS010000008">
    <property type="protein sequence ID" value="KAJ8900136.1"/>
    <property type="molecule type" value="Genomic_DNA"/>
</dbReference>
<evidence type="ECO:0000313" key="2">
    <source>
        <dbReference type="Proteomes" id="UP001159364"/>
    </source>
</evidence>
<proteinExistence type="predicted"/>
<keyword evidence="2" id="KW-1185">Reference proteome</keyword>
<name>A0AAV8UF59_9ROSI</name>
<organism evidence="1 2">
    <name type="scientific">Erythroxylum novogranatense</name>
    <dbReference type="NCBI Taxonomy" id="1862640"/>
    <lineage>
        <taxon>Eukaryota</taxon>
        <taxon>Viridiplantae</taxon>
        <taxon>Streptophyta</taxon>
        <taxon>Embryophyta</taxon>
        <taxon>Tracheophyta</taxon>
        <taxon>Spermatophyta</taxon>
        <taxon>Magnoliopsida</taxon>
        <taxon>eudicotyledons</taxon>
        <taxon>Gunneridae</taxon>
        <taxon>Pentapetalae</taxon>
        <taxon>rosids</taxon>
        <taxon>fabids</taxon>
        <taxon>Malpighiales</taxon>
        <taxon>Erythroxylaceae</taxon>
        <taxon>Erythroxylum</taxon>
    </lineage>
</organism>